<proteinExistence type="inferred from homology"/>
<dbReference type="InterPro" id="IPR013113">
    <property type="entry name" value="SIP_FAD-bd"/>
</dbReference>
<dbReference type="InterPro" id="IPR039261">
    <property type="entry name" value="FNR_nucleotide-bd"/>
</dbReference>
<dbReference type="InterPro" id="IPR039374">
    <property type="entry name" value="SIP_fam"/>
</dbReference>
<dbReference type="SUPFAM" id="SSF63380">
    <property type="entry name" value="Riboflavin synthase domain-like"/>
    <property type="match status" value="1"/>
</dbReference>
<accession>A0ABU1I922</accession>
<dbReference type="PANTHER" id="PTHR30157:SF0">
    <property type="entry name" value="NADPH-DEPENDENT FERRIC-CHELATE REDUCTASE"/>
    <property type="match status" value="1"/>
</dbReference>
<dbReference type="InterPro" id="IPR017938">
    <property type="entry name" value="Riboflavin_synthase-like_b-brl"/>
</dbReference>
<keyword evidence="4" id="KW-1185">Reference proteome</keyword>
<evidence type="ECO:0000313" key="4">
    <source>
        <dbReference type="Proteomes" id="UP001267710"/>
    </source>
</evidence>
<dbReference type="Proteomes" id="UP001267710">
    <property type="component" value="Unassembled WGS sequence"/>
</dbReference>
<dbReference type="InterPro" id="IPR017927">
    <property type="entry name" value="FAD-bd_FR_type"/>
</dbReference>
<dbReference type="PANTHER" id="PTHR30157">
    <property type="entry name" value="FERRIC REDUCTASE, NADPH-DEPENDENT"/>
    <property type="match status" value="1"/>
</dbReference>
<dbReference type="Gene3D" id="2.40.30.10">
    <property type="entry name" value="Translation factors"/>
    <property type="match status" value="1"/>
</dbReference>
<dbReference type="InterPro" id="IPR007037">
    <property type="entry name" value="SIP_rossman_dom"/>
</dbReference>
<dbReference type="CDD" id="cd06193">
    <property type="entry name" value="siderophore_interacting"/>
    <property type="match status" value="1"/>
</dbReference>
<dbReference type="Pfam" id="PF08021">
    <property type="entry name" value="FAD_binding_9"/>
    <property type="match status" value="1"/>
</dbReference>
<dbReference type="Pfam" id="PF04954">
    <property type="entry name" value="SIP"/>
    <property type="match status" value="1"/>
</dbReference>
<organism evidence="3 4">
    <name type="scientific">Paracidovorax wautersii</name>
    <dbReference type="NCBI Taxonomy" id="1177982"/>
    <lineage>
        <taxon>Bacteria</taxon>
        <taxon>Pseudomonadati</taxon>
        <taxon>Pseudomonadota</taxon>
        <taxon>Betaproteobacteria</taxon>
        <taxon>Burkholderiales</taxon>
        <taxon>Comamonadaceae</taxon>
        <taxon>Paracidovorax</taxon>
    </lineage>
</organism>
<comment type="similarity">
    <text evidence="1">Belongs to the SIP oxidoreductase family.</text>
</comment>
<dbReference type="RefSeq" id="WP_309827469.1">
    <property type="nucleotide sequence ID" value="NZ_JAVIZX010000001.1"/>
</dbReference>
<reference evidence="3 4" key="1">
    <citation type="submission" date="2023-08" db="EMBL/GenBank/DDBJ databases">
        <title>Functional and genomic diversity of the sorghum phyllosphere microbiome.</title>
        <authorList>
            <person name="Shade A."/>
        </authorList>
    </citation>
    <scope>NUCLEOTIDE SEQUENCE [LARGE SCALE GENOMIC DNA]</scope>
    <source>
        <strain evidence="3 4">SORGH_AS_0335</strain>
    </source>
</reference>
<feature type="domain" description="FAD-binding FR-type" evidence="2">
    <location>
        <begin position="40"/>
        <end position="163"/>
    </location>
</feature>
<sequence>MTLPDTPAALATPVAAVSRRPAPTDAQLAARAPQRLRHELRRRVLTVQSAQRLTPHCMRIVLAGEALEGFHSPGFDDHVKLLLPDAATGVLQLPEVGPDGLPLPGGPRPAMRDYTPRAHDAAAGTLTIDFALHDAGPATAWALQAAPGQQIGVAGPRGSFLLPTAFDGHLLIGDDTALPAIARRLAELPAGAPACVVVEVDGAADEQPLPTAADLQVHWVHRYGAAAGDATALLAAVRALPPLAGDWHAWVACETSAAKALRAHLVDERGWYPRWVKASGYWRRGSAGTHESIED</sequence>
<comment type="caution">
    <text evidence="3">The sequence shown here is derived from an EMBL/GenBank/DDBJ whole genome shotgun (WGS) entry which is preliminary data.</text>
</comment>
<dbReference type="Gene3D" id="3.40.50.80">
    <property type="entry name" value="Nucleotide-binding domain of ferredoxin-NADP reductase (FNR) module"/>
    <property type="match status" value="1"/>
</dbReference>
<gene>
    <name evidence="3" type="ORF">QE399_001401</name>
</gene>
<name>A0ABU1I922_9BURK</name>
<protein>
    <submittedName>
        <fullName evidence="3">NADPH-dependent ferric siderophore reductase</fullName>
    </submittedName>
</protein>
<evidence type="ECO:0000313" key="3">
    <source>
        <dbReference type="EMBL" id="MDR6213712.1"/>
    </source>
</evidence>
<evidence type="ECO:0000256" key="1">
    <source>
        <dbReference type="ARBA" id="ARBA00035644"/>
    </source>
</evidence>
<dbReference type="PROSITE" id="PS51384">
    <property type="entry name" value="FAD_FR"/>
    <property type="match status" value="1"/>
</dbReference>
<dbReference type="EMBL" id="JAVIZX010000001">
    <property type="protein sequence ID" value="MDR6213712.1"/>
    <property type="molecule type" value="Genomic_DNA"/>
</dbReference>
<evidence type="ECO:0000259" key="2">
    <source>
        <dbReference type="PROSITE" id="PS51384"/>
    </source>
</evidence>